<evidence type="ECO:0000259" key="5">
    <source>
        <dbReference type="Pfam" id="PF00171"/>
    </source>
</evidence>
<dbReference type="Proteomes" id="UP001479436">
    <property type="component" value="Unassembled WGS sequence"/>
</dbReference>
<evidence type="ECO:0000313" key="7">
    <source>
        <dbReference type="Proteomes" id="UP001479436"/>
    </source>
</evidence>
<evidence type="ECO:0000256" key="1">
    <source>
        <dbReference type="ARBA" id="ARBA00009986"/>
    </source>
</evidence>
<sequence length="506" mass="55526">MPGTSSLDIKYTQLFINNEFVDSVKQSSEASEEPSSDNPLIAVINPSDETLLAKVAAASPEDVNTAVQAAKQAFYKNGWKSIGGEERCKLMLKLADLIERDTEILAQFETFNVGKHQSEAREDVEEAARCFRFYAGYTDKIYGKTYPPANFDDHMVSAQTRIYPAGVIGLITPWNYPLLMAVWKLGPALAAGNCIVLKPSEIAPLSCLHLGALIKEAGFPPGVVNIIPGWGSIAGDALSKHEEVSLVSFTGSTNTGRAIMKAASDSNLKKVKLELGGKSPLVVFEDADIDKAVNDVWNGAYATVGQNCCAATRLYLHKSIHKSFLEKLKAKEPSLKFGNPCQDSDVKLGPVAFRRQFEKVKGFIEHAVNVEKLEALIGGQVPEKKGFFIPPTIFINVPDTSKLFKEEIFGPVLCVMEPFESLDEVLKGVNNTEYGLGCGFWTKDQKIAERMYSEMQFGLVWHNTYNFNPYFMPFGGMKCSGFGKDLGVESIYEYSVIKAIGVGFAL</sequence>
<dbReference type="InterPro" id="IPR016163">
    <property type="entry name" value="Ald_DH_C"/>
</dbReference>
<proteinExistence type="inferred from homology"/>
<dbReference type="InterPro" id="IPR029510">
    <property type="entry name" value="Ald_DH_CS_GLU"/>
</dbReference>
<dbReference type="SUPFAM" id="SSF53720">
    <property type="entry name" value="ALDH-like"/>
    <property type="match status" value="1"/>
</dbReference>
<feature type="active site" evidence="3">
    <location>
        <position position="274"/>
    </location>
</feature>
<comment type="similarity">
    <text evidence="1 4">Belongs to the aldehyde dehydrogenase family.</text>
</comment>
<evidence type="ECO:0000256" key="2">
    <source>
        <dbReference type="ARBA" id="ARBA00023002"/>
    </source>
</evidence>
<dbReference type="InterPro" id="IPR016161">
    <property type="entry name" value="Ald_DH/histidinol_DH"/>
</dbReference>
<dbReference type="EMBL" id="JASJQH010006961">
    <property type="protein sequence ID" value="KAK9722022.1"/>
    <property type="molecule type" value="Genomic_DNA"/>
</dbReference>
<gene>
    <name evidence="6" type="ORF">K7432_002994</name>
</gene>
<keyword evidence="7" id="KW-1185">Reference proteome</keyword>
<name>A0ABR2W6Z2_9FUNG</name>
<dbReference type="Pfam" id="PF00171">
    <property type="entry name" value="Aldedh"/>
    <property type="match status" value="1"/>
</dbReference>
<dbReference type="Gene3D" id="3.40.309.10">
    <property type="entry name" value="Aldehyde Dehydrogenase, Chain A, domain 2"/>
    <property type="match status" value="1"/>
</dbReference>
<evidence type="ECO:0000256" key="4">
    <source>
        <dbReference type="RuleBase" id="RU003345"/>
    </source>
</evidence>
<accession>A0ABR2W6Z2</accession>
<organism evidence="6 7">
    <name type="scientific">Basidiobolus ranarum</name>
    <dbReference type="NCBI Taxonomy" id="34480"/>
    <lineage>
        <taxon>Eukaryota</taxon>
        <taxon>Fungi</taxon>
        <taxon>Fungi incertae sedis</taxon>
        <taxon>Zoopagomycota</taxon>
        <taxon>Entomophthoromycotina</taxon>
        <taxon>Basidiobolomycetes</taxon>
        <taxon>Basidiobolales</taxon>
        <taxon>Basidiobolaceae</taxon>
        <taxon>Basidiobolus</taxon>
    </lineage>
</organism>
<keyword evidence="2 4" id="KW-0560">Oxidoreductase</keyword>
<comment type="caution">
    <text evidence="6">The sequence shown here is derived from an EMBL/GenBank/DDBJ whole genome shotgun (WGS) entry which is preliminary data.</text>
</comment>
<dbReference type="Gene3D" id="3.40.605.10">
    <property type="entry name" value="Aldehyde Dehydrogenase, Chain A, domain 1"/>
    <property type="match status" value="1"/>
</dbReference>
<dbReference type="PANTHER" id="PTHR11699">
    <property type="entry name" value="ALDEHYDE DEHYDROGENASE-RELATED"/>
    <property type="match status" value="1"/>
</dbReference>
<dbReference type="InterPro" id="IPR016162">
    <property type="entry name" value="Ald_DH_N"/>
</dbReference>
<dbReference type="PROSITE" id="PS00687">
    <property type="entry name" value="ALDEHYDE_DEHYDR_GLU"/>
    <property type="match status" value="1"/>
</dbReference>
<feature type="domain" description="Aldehyde dehydrogenase" evidence="5">
    <location>
        <begin position="38"/>
        <end position="500"/>
    </location>
</feature>
<reference evidence="6 7" key="1">
    <citation type="submission" date="2023-04" db="EMBL/GenBank/DDBJ databases">
        <title>Genome of Basidiobolus ranarum AG-B5.</title>
        <authorList>
            <person name="Stajich J.E."/>
            <person name="Carter-House D."/>
            <person name="Gryganskyi A."/>
        </authorList>
    </citation>
    <scope>NUCLEOTIDE SEQUENCE [LARGE SCALE GENOMIC DNA]</scope>
    <source>
        <strain evidence="6 7">AG-B5</strain>
    </source>
</reference>
<dbReference type="InterPro" id="IPR015590">
    <property type="entry name" value="Aldehyde_DH_dom"/>
</dbReference>
<evidence type="ECO:0000256" key="3">
    <source>
        <dbReference type="PROSITE-ProRule" id="PRU10007"/>
    </source>
</evidence>
<evidence type="ECO:0000313" key="6">
    <source>
        <dbReference type="EMBL" id="KAK9722022.1"/>
    </source>
</evidence>
<protein>
    <recommendedName>
        <fullName evidence="5">Aldehyde dehydrogenase domain-containing protein</fullName>
    </recommendedName>
</protein>